<dbReference type="Gene3D" id="1.20.1280.50">
    <property type="match status" value="1"/>
</dbReference>
<dbReference type="EMBL" id="QPFP01000002">
    <property type="protein sequence ID" value="TEB38621.1"/>
    <property type="molecule type" value="Genomic_DNA"/>
</dbReference>
<dbReference type="Proteomes" id="UP000298030">
    <property type="component" value="Unassembled WGS sequence"/>
</dbReference>
<keyword evidence="3" id="KW-1185">Reference proteome</keyword>
<dbReference type="AlphaFoldDB" id="A0A4Y7TX96"/>
<evidence type="ECO:0000313" key="2">
    <source>
        <dbReference type="EMBL" id="TEB38621.1"/>
    </source>
</evidence>
<gene>
    <name evidence="2" type="ORF">FA13DRAFT_386787</name>
</gene>
<organism evidence="2 3">
    <name type="scientific">Coprinellus micaceus</name>
    <name type="common">Glistening ink-cap mushroom</name>
    <name type="synonym">Coprinus micaceus</name>
    <dbReference type="NCBI Taxonomy" id="71717"/>
    <lineage>
        <taxon>Eukaryota</taxon>
        <taxon>Fungi</taxon>
        <taxon>Dikarya</taxon>
        <taxon>Basidiomycota</taxon>
        <taxon>Agaricomycotina</taxon>
        <taxon>Agaricomycetes</taxon>
        <taxon>Agaricomycetidae</taxon>
        <taxon>Agaricales</taxon>
        <taxon>Agaricineae</taxon>
        <taxon>Psathyrellaceae</taxon>
        <taxon>Coprinellus</taxon>
    </lineage>
</organism>
<accession>A0A4Y7TX96</accession>
<reference evidence="2 3" key="1">
    <citation type="journal article" date="2019" name="Nat. Ecol. Evol.">
        <title>Megaphylogeny resolves global patterns of mushroom evolution.</title>
        <authorList>
            <person name="Varga T."/>
            <person name="Krizsan K."/>
            <person name="Foldi C."/>
            <person name="Dima B."/>
            <person name="Sanchez-Garcia M."/>
            <person name="Sanchez-Ramirez S."/>
            <person name="Szollosi G.J."/>
            <person name="Szarkandi J.G."/>
            <person name="Papp V."/>
            <person name="Albert L."/>
            <person name="Andreopoulos W."/>
            <person name="Angelini C."/>
            <person name="Antonin V."/>
            <person name="Barry K.W."/>
            <person name="Bougher N.L."/>
            <person name="Buchanan P."/>
            <person name="Buyck B."/>
            <person name="Bense V."/>
            <person name="Catcheside P."/>
            <person name="Chovatia M."/>
            <person name="Cooper J."/>
            <person name="Damon W."/>
            <person name="Desjardin D."/>
            <person name="Finy P."/>
            <person name="Geml J."/>
            <person name="Haridas S."/>
            <person name="Hughes K."/>
            <person name="Justo A."/>
            <person name="Karasinski D."/>
            <person name="Kautmanova I."/>
            <person name="Kiss B."/>
            <person name="Kocsube S."/>
            <person name="Kotiranta H."/>
            <person name="LaButti K.M."/>
            <person name="Lechner B.E."/>
            <person name="Liimatainen K."/>
            <person name="Lipzen A."/>
            <person name="Lukacs Z."/>
            <person name="Mihaltcheva S."/>
            <person name="Morgado L.N."/>
            <person name="Niskanen T."/>
            <person name="Noordeloos M.E."/>
            <person name="Ohm R.A."/>
            <person name="Ortiz-Santana B."/>
            <person name="Ovrebo C."/>
            <person name="Racz N."/>
            <person name="Riley R."/>
            <person name="Savchenko A."/>
            <person name="Shiryaev A."/>
            <person name="Soop K."/>
            <person name="Spirin V."/>
            <person name="Szebenyi C."/>
            <person name="Tomsovsky M."/>
            <person name="Tulloss R.E."/>
            <person name="Uehling J."/>
            <person name="Grigoriev I.V."/>
            <person name="Vagvolgyi C."/>
            <person name="Papp T."/>
            <person name="Martin F.M."/>
            <person name="Miettinen O."/>
            <person name="Hibbett D.S."/>
            <person name="Nagy L.G."/>
        </authorList>
    </citation>
    <scope>NUCLEOTIDE SEQUENCE [LARGE SCALE GENOMIC DNA]</scope>
    <source>
        <strain evidence="2 3">FP101781</strain>
    </source>
</reference>
<dbReference type="Pfam" id="PF12937">
    <property type="entry name" value="F-box-like"/>
    <property type="match status" value="1"/>
</dbReference>
<feature type="domain" description="F-box" evidence="1">
    <location>
        <begin position="23"/>
        <end position="78"/>
    </location>
</feature>
<evidence type="ECO:0000259" key="1">
    <source>
        <dbReference type="Pfam" id="PF12937"/>
    </source>
</evidence>
<name>A0A4Y7TX96_COPMI</name>
<dbReference type="OrthoDB" id="2980861at2759"/>
<proteinExistence type="predicted"/>
<dbReference type="InterPro" id="IPR036047">
    <property type="entry name" value="F-box-like_dom_sf"/>
</dbReference>
<comment type="caution">
    <text evidence="2">The sequence shown here is derived from an EMBL/GenBank/DDBJ whole genome shotgun (WGS) entry which is preliminary data.</text>
</comment>
<dbReference type="InterPro" id="IPR001810">
    <property type="entry name" value="F-box_dom"/>
</dbReference>
<sequence length="286" mass="32433">MNLVLSRSRRVATKSKSAPLIQFNDLPPEILAQILDFATDPDSGTFPNQMRTLELCTVCSLWRSVILTHPRFWTYLHISIRGTTRATDRNSVISARLVAHFERWFTRAGDLHLELYVDFGEGRLFEPTEIFHEYLVRRNSRWRLLRFEGMLSAPLETLLGVASQASKQQPCWPNLRHFIIENSRMSRGTASGYPISLNNGTEGGAVNSLQQSAPMLQNCALVSPLTQSPFSYLLHYPVASLTSFQTDGLGLYINLRLVIHHLPPLHNSEPEEPPYSVFDALEGRRT</sequence>
<evidence type="ECO:0000313" key="3">
    <source>
        <dbReference type="Proteomes" id="UP000298030"/>
    </source>
</evidence>
<protein>
    <recommendedName>
        <fullName evidence="1">F-box domain-containing protein</fullName>
    </recommendedName>
</protein>
<dbReference type="SUPFAM" id="SSF81383">
    <property type="entry name" value="F-box domain"/>
    <property type="match status" value="1"/>
</dbReference>